<dbReference type="Proteomes" id="UP000799291">
    <property type="component" value="Unassembled WGS sequence"/>
</dbReference>
<evidence type="ECO:0000313" key="2">
    <source>
        <dbReference type="EMBL" id="KAF2686098.1"/>
    </source>
</evidence>
<dbReference type="InterPro" id="IPR010730">
    <property type="entry name" value="HET"/>
</dbReference>
<name>A0A6G1J6R6_9PLEO</name>
<proteinExistence type="predicted"/>
<organism evidence="2 3">
    <name type="scientific">Lentithecium fluviatile CBS 122367</name>
    <dbReference type="NCBI Taxonomy" id="1168545"/>
    <lineage>
        <taxon>Eukaryota</taxon>
        <taxon>Fungi</taxon>
        <taxon>Dikarya</taxon>
        <taxon>Ascomycota</taxon>
        <taxon>Pezizomycotina</taxon>
        <taxon>Dothideomycetes</taxon>
        <taxon>Pleosporomycetidae</taxon>
        <taxon>Pleosporales</taxon>
        <taxon>Massarineae</taxon>
        <taxon>Lentitheciaceae</taxon>
        <taxon>Lentithecium</taxon>
    </lineage>
</organism>
<feature type="domain" description="Heterokaryon incompatibility" evidence="1">
    <location>
        <begin position="6"/>
        <end position="124"/>
    </location>
</feature>
<dbReference type="AlphaFoldDB" id="A0A6G1J6R6"/>
<reference evidence="2" key="1">
    <citation type="journal article" date="2020" name="Stud. Mycol.">
        <title>101 Dothideomycetes genomes: a test case for predicting lifestyles and emergence of pathogens.</title>
        <authorList>
            <person name="Haridas S."/>
            <person name="Albert R."/>
            <person name="Binder M."/>
            <person name="Bloem J."/>
            <person name="Labutti K."/>
            <person name="Salamov A."/>
            <person name="Andreopoulos B."/>
            <person name="Baker S."/>
            <person name="Barry K."/>
            <person name="Bills G."/>
            <person name="Bluhm B."/>
            <person name="Cannon C."/>
            <person name="Castanera R."/>
            <person name="Culley D."/>
            <person name="Daum C."/>
            <person name="Ezra D."/>
            <person name="Gonzalez J."/>
            <person name="Henrissat B."/>
            <person name="Kuo A."/>
            <person name="Liang C."/>
            <person name="Lipzen A."/>
            <person name="Lutzoni F."/>
            <person name="Magnuson J."/>
            <person name="Mondo S."/>
            <person name="Nolan M."/>
            <person name="Ohm R."/>
            <person name="Pangilinan J."/>
            <person name="Park H.-J."/>
            <person name="Ramirez L."/>
            <person name="Alfaro M."/>
            <person name="Sun H."/>
            <person name="Tritt A."/>
            <person name="Yoshinaga Y."/>
            <person name="Zwiers L.-H."/>
            <person name="Turgeon B."/>
            <person name="Goodwin S."/>
            <person name="Spatafora J."/>
            <person name="Crous P."/>
            <person name="Grigoriev I."/>
        </authorList>
    </citation>
    <scope>NUCLEOTIDE SEQUENCE</scope>
    <source>
        <strain evidence="2">CBS 122367</strain>
    </source>
</reference>
<feature type="non-terminal residue" evidence="2">
    <location>
        <position position="1"/>
    </location>
</feature>
<protein>
    <recommendedName>
        <fullName evidence="1">Heterokaryon incompatibility domain-containing protein</fullName>
    </recommendedName>
</protein>
<feature type="non-terminal residue" evidence="2">
    <location>
        <position position="134"/>
    </location>
</feature>
<dbReference type="EMBL" id="MU005577">
    <property type="protein sequence ID" value="KAF2686098.1"/>
    <property type="molecule type" value="Genomic_DNA"/>
</dbReference>
<dbReference type="Pfam" id="PF06985">
    <property type="entry name" value="HET"/>
    <property type="match status" value="1"/>
</dbReference>
<evidence type="ECO:0000259" key="1">
    <source>
        <dbReference type="Pfam" id="PF06985"/>
    </source>
</evidence>
<evidence type="ECO:0000313" key="3">
    <source>
        <dbReference type="Proteomes" id="UP000799291"/>
    </source>
</evidence>
<accession>A0A6G1J6R6</accession>
<sequence>GQPTPRHDVLVSGKVMSVRQNLFDFLHAVKKTKYVGELIWIDAICIDQSNSSERNHQVQQMGKIFERTMGDFPILHLMNQAYSLRALSRWEEIGFKQELFSIRDILEKHLFSNSYWSRAWVTQEIVLARNIIVL</sequence>
<dbReference type="InterPro" id="IPR052895">
    <property type="entry name" value="HetReg/Transcr_Mod"/>
</dbReference>
<gene>
    <name evidence="2" type="ORF">K458DRAFT_267741</name>
</gene>
<keyword evidence="3" id="KW-1185">Reference proteome</keyword>
<dbReference type="PANTHER" id="PTHR24148:SF73">
    <property type="entry name" value="HET DOMAIN PROTEIN (AFU_ORTHOLOGUE AFUA_8G01020)"/>
    <property type="match status" value="1"/>
</dbReference>
<dbReference type="OrthoDB" id="194358at2759"/>
<dbReference type="PANTHER" id="PTHR24148">
    <property type="entry name" value="ANKYRIN REPEAT DOMAIN-CONTAINING PROTEIN 39 HOMOLOG-RELATED"/>
    <property type="match status" value="1"/>
</dbReference>